<evidence type="ECO:0000313" key="3">
    <source>
        <dbReference type="EMBL" id="KVX00034.1"/>
    </source>
</evidence>
<comment type="caution">
    <text evidence="3">The sequence shown here is derived from an EMBL/GenBank/DDBJ whole genome shotgun (WGS) entry which is preliminary data.</text>
</comment>
<protein>
    <recommendedName>
        <fullName evidence="5">Fimbrial assembly family protein</fullName>
    </recommendedName>
</protein>
<keyword evidence="1" id="KW-0175">Coiled coil</keyword>
<keyword evidence="2" id="KW-0812">Transmembrane</keyword>
<evidence type="ECO:0000256" key="1">
    <source>
        <dbReference type="SAM" id="Coils"/>
    </source>
</evidence>
<gene>
    <name evidence="3" type="ORF">AWJ07_09450</name>
</gene>
<dbReference type="EMBL" id="LRDC01000071">
    <property type="protein sequence ID" value="KVX00034.1"/>
    <property type="molecule type" value="Genomic_DNA"/>
</dbReference>
<dbReference type="Proteomes" id="UP000055702">
    <property type="component" value="Unassembled WGS sequence"/>
</dbReference>
<evidence type="ECO:0008006" key="5">
    <source>
        <dbReference type="Google" id="ProtNLM"/>
    </source>
</evidence>
<organism evidence="3">
    <name type="scientific">Shewanella frigidimarina</name>
    <dbReference type="NCBI Taxonomy" id="56812"/>
    <lineage>
        <taxon>Bacteria</taxon>
        <taxon>Pseudomonadati</taxon>
        <taxon>Pseudomonadota</taxon>
        <taxon>Gammaproteobacteria</taxon>
        <taxon>Alteromonadales</taxon>
        <taxon>Shewanellaceae</taxon>
        <taxon>Shewanella</taxon>
    </lineage>
</organism>
<keyword evidence="2" id="KW-1133">Transmembrane helix</keyword>
<reference evidence="3 4" key="1">
    <citation type="submission" date="2016-01" db="EMBL/GenBank/DDBJ databases">
        <title>Draft genome of the antarctic isolate Shewanella frigidimarina Ag06-30.</title>
        <authorList>
            <person name="Parmeciano Di Noto G."/>
            <person name="Vazquez S."/>
            <person name="Mac Cormack W."/>
            <person name="Iriarte A."/>
            <person name="Quiroga C."/>
        </authorList>
    </citation>
    <scope>NUCLEOTIDE SEQUENCE [LARGE SCALE GENOMIC DNA]</scope>
    <source>
        <strain evidence="3 4">Ag06-30</strain>
    </source>
</reference>
<feature type="transmembrane region" description="Helical" evidence="2">
    <location>
        <begin position="26"/>
        <end position="47"/>
    </location>
</feature>
<proteinExistence type="predicted"/>
<dbReference type="RefSeq" id="WP_059747732.1">
    <property type="nucleotide sequence ID" value="NZ_LRDC01000071.1"/>
</dbReference>
<keyword evidence="2" id="KW-0472">Membrane</keyword>
<dbReference type="AlphaFoldDB" id="A0A106BX42"/>
<evidence type="ECO:0000256" key="2">
    <source>
        <dbReference type="SAM" id="Phobius"/>
    </source>
</evidence>
<accession>A0A106BX42</accession>
<name>A0A106BX42_SHEFR</name>
<evidence type="ECO:0000313" key="4">
    <source>
        <dbReference type="Proteomes" id="UP000055702"/>
    </source>
</evidence>
<sequence length="206" mass="23373">MIKTSVNLYTTDLLPKKQRLTFARMIQALAFFTAGCAVLYVVGLWHVDELQKLNQQANSMKSRLTNQKTELEQKIALRKPNADLVAKVELEQQRLDLKKLLKDELSQRKTMISQGYSPMLTDLAAVADSNVWLSHITIEQQNTSVQRIEFEGYGRNPQSIPLWIDKLNTTSTLKGYAFSAMTMDRGETQPLAFKLISKPVAKELAQ</sequence>
<feature type="coiled-coil region" evidence="1">
    <location>
        <begin position="47"/>
        <end position="107"/>
    </location>
</feature>